<organism evidence="1 2">
    <name type="scientific">Pseudomonas lundensis</name>
    <dbReference type="NCBI Taxonomy" id="86185"/>
    <lineage>
        <taxon>Bacteria</taxon>
        <taxon>Pseudomonadati</taxon>
        <taxon>Pseudomonadota</taxon>
        <taxon>Gammaproteobacteria</taxon>
        <taxon>Pseudomonadales</taxon>
        <taxon>Pseudomonadaceae</taxon>
        <taxon>Pseudomonas</taxon>
    </lineage>
</organism>
<dbReference type="EMBL" id="OBKZ01000035">
    <property type="protein sequence ID" value="SOB53686.1"/>
    <property type="molecule type" value="Genomic_DNA"/>
</dbReference>
<reference evidence="1 2" key="1">
    <citation type="submission" date="2017-08" db="EMBL/GenBank/DDBJ databases">
        <authorList>
            <person name="Chaillou S."/>
        </authorList>
    </citation>
    <scope>NUCLEOTIDE SEQUENCE [LARGE SCALE GENOMIC DNA]</scope>
    <source>
        <strain evidence="1 2">MFPA15A1205</strain>
    </source>
</reference>
<protein>
    <submittedName>
        <fullName evidence="1">Uncharacterized protein</fullName>
    </submittedName>
</protein>
<evidence type="ECO:0000313" key="2">
    <source>
        <dbReference type="Proteomes" id="UP000219564"/>
    </source>
</evidence>
<proteinExistence type="predicted"/>
<gene>
    <name evidence="1" type="ORF">PLUA15_400005</name>
</gene>
<sequence>MALPANACDAPTIYRRIPRSIGRSQYAPLRLEDRVYKYESLGRLIACNTGHYQALSGRPRP</sequence>
<name>A0AAX2H9R3_9PSED</name>
<evidence type="ECO:0000313" key="1">
    <source>
        <dbReference type="EMBL" id="SOB53686.1"/>
    </source>
</evidence>
<dbReference type="AlphaFoldDB" id="A0AAX2H9R3"/>
<comment type="caution">
    <text evidence="1">The sequence shown here is derived from an EMBL/GenBank/DDBJ whole genome shotgun (WGS) entry which is preliminary data.</text>
</comment>
<accession>A0AAX2H9R3</accession>
<dbReference type="Proteomes" id="UP000219564">
    <property type="component" value="Unassembled WGS sequence"/>
</dbReference>